<dbReference type="EMBL" id="PZKL01000045">
    <property type="protein sequence ID" value="PTH79133.1"/>
    <property type="molecule type" value="Genomic_DNA"/>
</dbReference>
<evidence type="ECO:0000259" key="1">
    <source>
        <dbReference type="Pfam" id="PF24963"/>
    </source>
</evidence>
<feature type="domain" description="DUF7768" evidence="1">
    <location>
        <begin position="20"/>
        <end position="118"/>
    </location>
</feature>
<accession>A0A2T4MX10</accession>
<dbReference type="RefSeq" id="WP_107684759.1">
    <property type="nucleotide sequence ID" value="NZ_PZKL01000045.1"/>
</dbReference>
<proteinExistence type="predicted"/>
<name>A0A2T4MX10_AERVE</name>
<gene>
    <name evidence="2" type="ORF">DAA48_22135</name>
</gene>
<dbReference type="Proteomes" id="UP000241986">
    <property type="component" value="Unassembled WGS sequence"/>
</dbReference>
<comment type="caution">
    <text evidence="2">The sequence shown here is derived from an EMBL/GenBank/DDBJ whole genome shotgun (WGS) entry which is preliminary data.</text>
</comment>
<evidence type="ECO:0000313" key="3">
    <source>
        <dbReference type="Proteomes" id="UP000241986"/>
    </source>
</evidence>
<dbReference type="Pfam" id="PF24963">
    <property type="entry name" value="DUF7768"/>
    <property type="match status" value="1"/>
</dbReference>
<evidence type="ECO:0000313" key="2">
    <source>
        <dbReference type="EMBL" id="PTH79133.1"/>
    </source>
</evidence>
<organism evidence="2 3">
    <name type="scientific">Aeromonas veronii</name>
    <dbReference type="NCBI Taxonomy" id="654"/>
    <lineage>
        <taxon>Bacteria</taxon>
        <taxon>Pseudomonadati</taxon>
        <taxon>Pseudomonadota</taxon>
        <taxon>Gammaproteobacteria</taxon>
        <taxon>Aeromonadales</taxon>
        <taxon>Aeromonadaceae</taxon>
        <taxon>Aeromonas</taxon>
    </lineage>
</organism>
<dbReference type="AlphaFoldDB" id="A0A2T4MX10"/>
<protein>
    <recommendedName>
        <fullName evidence="1">DUF7768 domain-containing protein</fullName>
    </recommendedName>
</protein>
<reference evidence="2 3" key="1">
    <citation type="submission" date="2018-03" db="EMBL/GenBank/DDBJ databases">
        <title>Aeromonas veronii whole genome sequencing and analysis.</title>
        <authorList>
            <person name="Xie H."/>
            <person name="Liu T."/>
            <person name="Wang K."/>
        </authorList>
    </citation>
    <scope>NUCLEOTIDE SEQUENCE [LARGE SCALE GENOMIC DNA]</scope>
    <source>
        <strain evidence="2 3">XH.VA.1</strain>
    </source>
</reference>
<sequence length="339" mass="38516">MKTLIIHEALSKPKHQKCRKLVMVESPLAGDLLNNVAYAKLGMLNCLSNYDESPMAFHLLYTQSLCDATDSERKLGIDTSFRWHDDDIKKVFYVDRGFSQGMNLSYIHASEKGIETEFRTMSKNDRVIDFVNAANRQILSGDDLIDLRKFLDSVEREGKLKNELALNGDKTGYSKESELDLAHIFSCQWMRNQNRDHKITYERLIMRKSILSGNAPIIANLIENQLGFIGGWLAPTWGLRADKIEVYADFGFGDSVTNTIKNSGLDFMVSSLDESPETTKKLNEINKKANIDSRLVCAREMFDVKIDTVANLINNSKDKCVIDRVNKSDYSSEERVFSV</sequence>
<dbReference type="InterPro" id="IPR056670">
    <property type="entry name" value="DUF7768"/>
</dbReference>